<feature type="compositionally biased region" description="Polar residues" evidence="10">
    <location>
        <begin position="889"/>
        <end position="902"/>
    </location>
</feature>
<evidence type="ECO:0000256" key="3">
    <source>
        <dbReference type="ARBA" id="ARBA00009606"/>
    </source>
</evidence>
<evidence type="ECO:0000256" key="5">
    <source>
        <dbReference type="ARBA" id="ARBA00022618"/>
    </source>
</evidence>
<dbReference type="InterPro" id="IPR016024">
    <property type="entry name" value="ARM-type_fold"/>
</dbReference>
<dbReference type="GO" id="GO:0000796">
    <property type="term" value="C:condensin complex"/>
    <property type="evidence" value="ECO:0007669"/>
    <property type="project" value="TreeGrafter"/>
</dbReference>
<proteinExistence type="inferred from homology"/>
<evidence type="ECO:0000256" key="8">
    <source>
        <dbReference type="ARBA" id="ARBA00023242"/>
    </source>
</evidence>
<dbReference type="GO" id="GO:0042393">
    <property type="term" value="F:histone binding"/>
    <property type="evidence" value="ECO:0007669"/>
    <property type="project" value="TreeGrafter"/>
</dbReference>
<dbReference type="GO" id="GO:0005634">
    <property type="term" value="C:nucleus"/>
    <property type="evidence" value="ECO:0007669"/>
    <property type="project" value="UniProtKB-SubCell"/>
</dbReference>
<feature type="compositionally biased region" description="Basic and acidic residues" evidence="10">
    <location>
        <begin position="451"/>
        <end position="461"/>
    </location>
</feature>
<name>A0A147BCX1_IXORI</name>
<evidence type="ECO:0000313" key="13">
    <source>
        <dbReference type="EMBL" id="JAR88312.1"/>
    </source>
</evidence>
<dbReference type="PANTHER" id="PTHR14222:SF2">
    <property type="entry name" value="CONDENSIN COMPLEX SUBUNIT 1"/>
    <property type="match status" value="1"/>
</dbReference>
<dbReference type="EMBL" id="GEGO01007092">
    <property type="protein sequence ID" value="JAR88312.1"/>
    <property type="molecule type" value="Transcribed_RNA"/>
</dbReference>
<dbReference type="GO" id="GO:0051301">
    <property type="term" value="P:cell division"/>
    <property type="evidence" value="ECO:0007669"/>
    <property type="project" value="UniProtKB-KW"/>
</dbReference>
<evidence type="ECO:0000256" key="2">
    <source>
        <dbReference type="ARBA" id="ARBA00004286"/>
    </source>
</evidence>
<dbReference type="InterPro" id="IPR032682">
    <property type="entry name" value="Cnd1_C"/>
</dbReference>
<protein>
    <submittedName>
        <fullName evidence="13">Putative chromosome condensation complex condensin subunit d2</fullName>
    </submittedName>
</protein>
<evidence type="ECO:0000256" key="4">
    <source>
        <dbReference type="ARBA" id="ARBA00022454"/>
    </source>
</evidence>
<dbReference type="InterPro" id="IPR024324">
    <property type="entry name" value="Condensin_cplx_su1_N"/>
</dbReference>
<keyword evidence="6" id="KW-0498">Mitosis</keyword>
<dbReference type="InterPro" id="IPR026971">
    <property type="entry name" value="CND1/NCAPD3"/>
</dbReference>
<dbReference type="SUPFAM" id="SSF48371">
    <property type="entry name" value="ARM repeat"/>
    <property type="match status" value="1"/>
</dbReference>
<evidence type="ECO:0000256" key="9">
    <source>
        <dbReference type="ARBA" id="ARBA00023306"/>
    </source>
</evidence>
<dbReference type="PANTHER" id="PTHR14222">
    <property type="entry name" value="CONDENSIN"/>
    <property type="match status" value="1"/>
</dbReference>
<dbReference type="Pfam" id="PF12922">
    <property type="entry name" value="Cnd1_N"/>
    <property type="match status" value="1"/>
</dbReference>
<keyword evidence="8" id="KW-0539">Nucleus</keyword>
<dbReference type="PIRSF" id="PIRSF017127">
    <property type="entry name" value="Condensin_D2"/>
    <property type="match status" value="1"/>
</dbReference>
<keyword evidence="4" id="KW-0158">Chromosome</keyword>
<sequence length="1327" mass="146515">NRLKMACYALCQLADLVEKEVCKPNLDATLVAGKGRKKAAPKSAKFVEWSSEKVKVLGCLQNLFELHLQRLWSPQPVEEEFINLVADCCFKLVEDPSSAKTAGVREAVTAILGLNVKKHSYGLACVVKIIQLLQTCEHAAVFFADAMLTFVRKFGVTHIVGDIIRELCRLDSLESAQESGSIRNMATFLVELSERMPELVLKSASLLDSLLDIKSYTIRNSVLTVFSKAVLAVLSRDDLDPGEKELRDLLLDKLEAHLEDENAFVRSRVLQLWQELCVRGVIPLGRQHALAATVAGRLLDRSSMVRRQAICFLATSLDCNPFSAKLTLEKLETNLAVERAKLKGMMLETEANEGMEGLAPADSSWMLMLPDIQEALKGHCNGHDDSAEIQQDEAEEDEGVLLSEVLQEIRTLLKKGFYTQAVAVVKKAIAMYPESNLFCASESSPEAPDSLADKEQENGESDKPCLVDVLRKIYQGGSRPDDPLVDGPEAFCRDENPIPEMGEGDVVAEANGAVLDDLSKQKIVVRYLEDCVHFAKQMKTIVPTLCDLLRSPTVSDVQETIAFFVSAHRFGVEDASVGLREMLPLMWSAEAGVREAVVSSYREVYFDAKSGGNSRSKVSDIADSLSLLVSTATADELLSLKKLVVELVKTGDVSPLVLRTLWERYTLQGKDTTQAQSLAAAQLLAMAASADVKIVKKNLDILISVGLGERAKADLNLCKHTCSILMQLANEIKSAKDPPPRLEPSSDIFVKLKEVLLETFSDTTTEVWSPAMEMGTNLVYKLSSRPDQFANDLLQGIAAKCFGAVPDGYAPSSGTENGEVASDAATGGHEESVRCPDVVLCRLLACVGHVGLRQLIYLDVDVYTEMKRLREVAKDEKEKSDKRNKRKSFSATGSGMALSQENDSADNEISGPTGDDSDAERIIHILDHVVLHEDSILGMMSKIVVEVASKPSLYGSLPVRINASLSLAKLMLINEGFCDEHLPLLFTILDKSSEPVIRSNLVFAMGDLIVRFPNLLVEWTGKIYALLHDPSQEVRLCTLKVLSFLILNDLVKVKNQISELAVLVIDADPQVARVSREFFGELGKKGNALYNILPDIISHLSNPNGGIDEESFHSVMRLLFACIDKDRQLEGFVDKLCLRFLTVDLERQWCDVAFCLSLMPYSERSIRKLHEHLACYRDKLHLDTVYNSFVSILSGAKKLPTLKADVKTLLQELEDSIENLRDKGVDEEELVKRTQKGPSGQGGKTRQRAKTSCATPRGKKPPSKSAKSTSRFTRRTKVANWSEESDTEQAKENVFEPPRSARKALPRRKCKIQLQLSDSESEGERAA</sequence>
<comment type="subcellular location">
    <subcellularLocation>
        <location evidence="2">Chromosome</location>
    </subcellularLocation>
    <subcellularLocation>
        <location evidence="1">Nucleus</location>
    </subcellularLocation>
</comment>
<dbReference type="GO" id="GO:0010032">
    <property type="term" value="P:meiotic chromosome condensation"/>
    <property type="evidence" value="ECO:0007669"/>
    <property type="project" value="TreeGrafter"/>
</dbReference>
<keyword evidence="5" id="KW-0132">Cell division</keyword>
<evidence type="ECO:0000256" key="6">
    <source>
        <dbReference type="ARBA" id="ARBA00022776"/>
    </source>
</evidence>
<dbReference type="GO" id="GO:0007076">
    <property type="term" value="P:mitotic chromosome condensation"/>
    <property type="evidence" value="ECO:0007669"/>
    <property type="project" value="InterPro"/>
</dbReference>
<dbReference type="InterPro" id="IPR011989">
    <property type="entry name" value="ARM-like"/>
</dbReference>
<evidence type="ECO:0000256" key="1">
    <source>
        <dbReference type="ARBA" id="ARBA00004123"/>
    </source>
</evidence>
<dbReference type="Gene3D" id="1.25.10.10">
    <property type="entry name" value="Leucine-rich Repeat Variant"/>
    <property type="match status" value="1"/>
</dbReference>
<dbReference type="Pfam" id="PF12717">
    <property type="entry name" value="Cnd1"/>
    <property type="match status" value="1"/>
</dbReference>
<feature type="domain" description="Condensin complex subunit 1 N-terminal" evidence="12">
    <location>
        <begin position="2"/>
        <end position="124"/>
    </location>
</feature>
<reference evidence="13" key="1">
    <citation type="journal article" date="2018" name="PLoS Negl. Trop. Dis.">
        <title>Sialome diversity of ticks revealed by RNAseq of single tick salivary glands.</title>
        <authorList>
            <person name="Perner J."/>
            <person name="Kropackova S."/>
            <person name="Kopacek P."/>
            <person name="Ribeiro J.M."/>
        </authorList>
    </citation>
    <scope>NUCLEOTIDE SEQUENCE</scope>
    <source>
        <strain evidence="13">Siblings of single egg batch collected in Ceske Budejovice</strain>
        <tissue evidence="13">Salivary glands</tissue>
    </source>
</reference>
<feature type="region of interest" description="Disordered" evidence="10">
    <location>
        <begin position="440"/>
        <end position="461"/>
    </location>
</feature>
<keyword evidence="9" id="KW-0131">Cell cycle</keyword>
<evidence type="ECO:0000256" key="10">
    <source>
        <dbReference type="SAM" id="MobiDB-lite"/>
    </source>
</evidence>
<feature type="region of interest" description="Disordered" evidence="10">
    <location>
        <begin position="1228"/>
        <end position="1308"/>
    </location>
</feature>
<feature type="non-terminal residue" evidence="13">
    <location>
        <position position="1"/>
    </location>
</feature>
<dbReference type="InterPro" id="IPR007673">
    <property type="entry name" value="Condensin_cplx_su1"/>
</dbReference>
<comment type="similarity">
    <text evidence="3">Belongs to the CND1 (condensin subunit 1) family.</text>
</comment>
<evidence type="ECO:0000259" key="12">
    <source>
        <dbReference type="Pfam" id="PF12922"/>
    </source>
</evidence>
<organism evidence="13">
    <name type="scientific">Ixodes ricinus</name>
    <name type="common">Common tick</name>
    <name type="synonym">Acarus ricinus</name>
    <dbReference type="NCBI Taxonomy" id="34613"/>
    <lineage>
        <taxon>Eukaryota</taxon>
        <taxon>Metazoa</taxon>
        <taxon>Ecdysozoa</taxon>
        <taxon>Arthropoda</taxon>
        <taxon>Chelicerata</taxon>
        <taxon>Arachnida</taxon>
        <taxon>Acari</taxon>
        <taxon>Parasitiformes</taxon>
        <taxon>Ixodida</taxon>
        <taxon>Ixodoidea</taxon>
        <taxon>Ixodidae</taxon>
        <taxon>Ixodinae</taxon>
        <taxon>Ixodes</taxon>
    </lineage>
</organism>
<keyword evidence="7" id="KW-0226">DNA condensation</keyword>
<feature type="domain" description="Condensin complex subunit 1 C-terminal" evidence="11">
    <location>
        <begin position="996"/>
        <end position="1157"/>
    </location>
</feature>
<accession>A0A147BCX1</accession>
<feature type="region of interest" description="Disordered" evidence="10">
    <location>
        <begin position="873"/>
        <end position="916"/>
    </location>
</feature>
<evidence type="ECO:0000259" key="11">
    <source>
        <dbReference type="Pfam" id="PF12717"/>
    </source>
</evidence>
<evidence type="ECO:0000256" key="7">
    <source>
        <dbReference type="ARBA" id="ARBA00023067"/>
    </source>
</evidence>
<dbReference type="GO" id="GO:0000779">
    <property type="term" value="C:condensed chromosome, centromeric region"/>
    <property type="evidence" value="ECO:0007669"/>
    <property type="project" value="TreeGrafter"/>
</dbReference>